<organism evidence="2 3">
    <name type="scientific">Xanthomonas phaseoli pv. dieffenbachiae</name>
    <dbReference type="NCBI Taxonomy" id="92828"/>
    <lineage>
        <taxon>Bacteria</taxon>
        <taxon>Pseudomonadati</taxon>
        <taxon>Pseudomonadota</taxon>
        <taxon>Gammaproteobacteria</taxon>
        <taxon>Lysobacterales</taxon>
        <taxon>Lysobacteraceae</taxon>
        <taxon>Xanthomonas</taxon>
    </lineage>
</organism>
<proteinExistence type="predicted"/>
<reference evidence="2 3" key="1">
    <citation type="journal article" date="2016" name="Plant Pathol.">
        <title>Genetic characterization of strains named as Xanthomonas axonopodis pv. dieffenbachiae leads to a taxonomic revision of the X. axonopodis species complex.</title>
        <authorList>
            <person name="Constantin E.C."/>
            <person name="Cleenwerck I."/>
            <person name="Maes M."/>
            <person name="Baeyen S."/>
            <person name="Van Malderghem C."/>
            <person name="De Vos P."/>
            <person name="Cottyn B."/>
        </authorList>
    </citation>
    <scope>NUCLEOTIDE SEQUENCE [LARGE SCALE GENOMIC DNA]</scope>
    <source>
        <strain evidence="2 3">LMG 25940</strain>
    </source>
</reference>
<evidence type="ECO:0000259" key="1">
    <source>
        <dbReference type="SMART" id="SM00382"/>
    </source>
</evidence>
<dbReference type="Pfam" id="PF13304">
    <property type="entry name" value="AAA_21"/>
    <property type="match status" value="2"/>
</dbReference>
<dbReference type="EMBL" id="JPYI02000098">
    <property type="protein sequence ID" value="OQP74881.1"/>
    <property type="molecule type" value="Genomic_DNA"/>
</dbReference>
<dbReference type="SUPFAM" id="SSF52540">
    <property type="entry name" value="P-loop containing nucleoside triphosphate hydrolases"/>
    <property type="match status" value="1"/>
</dbReference>
<feature type="domain" description="AAA+ ATPase" evidence="1">
    <location>
        <begin position="25"/>
        <end position="264"/>
    </location>
</feature>
<name>A0A1V9GW69_9XANT</name>
<dbReference type="GO" id="GO:0016887">
    <property type="term" value="F:ATP hydrolysis activity"/>
    <property type="evidence" value="ECO:0007669"/>
    <property type="project" value="InterPro"/>
</dbReference>
<evidence type="ECO:0000313" key="2">
    <source>
        <dbReference type="EMBL" id="OQP74881.1"/>
    </source>
</evidence>
<dbReference type="InterPro" id="IPR003959">
    <property type="entry name" value="ATPase_AAA_core"/>
</dbReference>
<dbReference type="Gene3D" id="3.40.50.300">
    <property type="entry name" value="P-loop containing nucleotide triphosphate hydrolases"/>
    <property type="match status" value="2"/>
</dbReference>
<accession>A0A1V9GW69</accession>
<dbReference type="AlphaFoldDB" id="A0A1V9GW69"/>
<dbReference type="RefSeq" id="WP_057679466.1">
    <property type="nucleotide sequence ID" value="NZ_JAGHVR010000008.1"/>
</dbReference>
<sequence length="446" mass="51004">MSRLQVTLDAIQHVAHLHLDVDLSKSGLMCLVGRNGAGKTTLVRALRNLSNSDTFVRTATPYAFSEKSRIVYDLDGEQVTFSYNSAVRSLDCREKISKEMRELVDAELPMPYGARFNYFRSASEADQDIRTAIAFGTYDRPEELISFLNAVYETDRYSAMVEVRLKGKSYYALVREDGTYIREDYLSSGEHFLINLFRTIKGPSKLLVIDEIDLSLDAAAQANLPSWLREFCAEYDRKILFTTHSLALMRQLEADELFYMEAESDSVSIKPTSYSHAMLMLFGFVGYDRYIATEDKKLTTLVHHLIKKYCPSTLLKYKVIHIGGASQVAAFIESNELDKFLSTPEKLVAFLDGDQYKERYAQHASIHTIPLKSVEKALWAARSEDPEFPFTTPRDNFTSDRDFERYLIDKGIATQEEIFDYLIRKQEIGFQKIEQILIDLLPPPHG</sequence>
<dbReference type="STRING" id="1437877.GCA_001564415_03935"/>
<protein>
    <submittedName>
        <fullName evidence="2">Sulfate transporter</fullName>
    </submittedName>
</protein>
<dbReference type="PANTHER" id="PTHR43581:SF2">
    <property type="entry name" value="EXCINUCLEASE ATPASE SUBUNIT"/>
    <property type="match status" value="1"/>
</dbReference>
<reference evidence="3" key="2">
    <citation type="journal article" date="2017" name="Plant Pathol.">
        <title>Pathogenicity and virulence gene content of Xanthomonas strains infecting Araceae, formerly known as Xanthomonas axonopodis pv. dieffenbachiae.</title>
        <authorList>
            <person name="Constantin E.C."/>
            <person name="Haegeman A."/>
            <person name="Van Vaerenbergh J."/>
            <person name="Baeyen S."/>
            <person name="Van Malderghem C."/>
            <person name="Maes M."/>
            <person name="Cottyn B."/>
        </authorList>
    </citation>
    <scope>NUCLEOTIDE SEQUENCE [LARGE SCALE GENOMIC DNA]</scope>
    <source>
        <strain evidence="3">LMG 25940</strain>
    </source>
</reference>
<gene>
    <name evidence="2" type="ORF">IM53_018655</name>
</gene>
<dbReference type="InterPro" id="IPR003593">
    <property type="entry name" value="AAA+_ATPase"/>
</dbReference>
<dbReference type="InterPro" id="IPR027417">
    <property type="entry name" value="P-loop_NTPase"/>
</dbReference>
<dbReference type="PANTHER" id="PTHR43581">
    <property type="entry name" value="ATP/GTP PHOSPHATASE"/>
    <property type="match status" value="1"/>
</dbReference>
<dbReference type="Proteomes" id="UP000050546">
    <property type="component" value="Unassembled WGS sequence"/>
</dbReference>
<comment type="caution">
    <text evidence="2">The sequence shown here is derived from an EMBL/GenBank/DDBJ whole genome shotgun (WGS) entry which is preliminary data.</text>
</comment>
<dbReference type="SMART" id="SM00382">
    <property type="entry name" value="AAA"/>
    <property type="match status" value="1"/>
</dbReference>
<evidence type="ECO:0000313" key="3">
    <source>
        <dbReference type="Proteomes" id="UP000050546"/>
    </source>
</evidence>
<dbReference type="InterPro" id="IPR051396">
    <property type="entry name" value="Bact_Antivir_Def_Nuclease"/>
</dbReference>
<dbReference type="CDD" id="cd00267">
    <property type="entry name" value="ABC_ATPase"/>
    <property type="match status" value="1"/>
</dbReference>
<dbReference type="GO" id="GO:0005524">
    <property type="term" value="F:ATP binding"/>
    <property type="evidence" value="ECO:0007669"/>
    <property type="project" value="InterPro"/>
</dbReference>